<dbReference type="EMBL" id="QOKY01000184">
    <property type="protein sequence ID" value="RMZ54075.1"/>
    <property type="molecule type" value="Genomic_DNA"/>
</dbReference>
<name>A0A3M7KWH2_AUXPR</name>
<sequence length="242" mass="26553">MPLLCPISTMIPPSYLDSGTGEAEVRAYKLGKRRWSYNQVEVIVREAGGSRVLTVTNATNQGTDNFNEEYRESAVNYLLELSNQSRVVLHGFLCYDAGEGGTPLLGPPHTLSPDQWHQWYLVQRSACCKGCTGPVIRDPRFLYLSFDEAGTHVGAKTFRLVCALYDSDGCQVLANAASTPIRVLANNDAGLDDLFEPMHIHSHVADLAGVPGLDRLMESIMPDSPYSAAGMLDLVGRPFQYL</sequence>
<gene>
    <name evidence="1" type="ORF">APUTEX25_002652</name>
</gene>
<proteinExistence type="predicted"/>
<reference evidence="2" key="1">
    <citation type="journal article" date="2018" name="Algal Res.">
        <title>Characterization of plant carbon substrate utilization by Auxenochlorella protothecoides.</title>
        <authorList>
            <person name="Vogler B.W."/>
            <person name="Starkenburg S.R."/>
            <person name="Sudasinghe N."/>
            <person name="Schambach J.Y."/>
            <person name="Rollin J.A."/>
            <person name="Pattathil S."/>
            <person name="Barry A.N."/>
        </authorList>
    </citation>
    <scope>NUCLEOTIDE SEQUENCE [LARGE SCALE GENOMIC DNA]</scope>
    <source>
        <strain evidence="2">UTEX 25</strain>
    </source>
</reference>
<dbReference type="AlphaFoldDB" id="A0A3M7KWH2"/>
<accession>A0A3M7KWH2</accession>
<dbReference type="Proteomes" id="UP000279271">
    <property type="component" value="Unassembled WGS sequence"/>
</dbReference>
<comment type="caution">
    <text evidence="1">The sequence shown here is derived from an EMBL/GenBank/DDBJ whole genome shotgun (WGS) entry which is preliminary data.</text>
</comment>
<organism evidence="1 2">
    <name type="scientific">Auxenochlorella protothecoides</name>
    <name type="common">Green microalga</name>
    <name type="synonym">Chlorella protothecoides</name>
    <dbReference type="NCBI Taxonomy" id="3075"/>
    <lineage>
        <taxon>Eukaryota</taxon>
        <taxon>Viridiplantae</taxon>
        <taxon>Chlorophyta</taxon>
        <taxon>core chlorophytes</taxon>
        <taxon>Trebouxiophyceae</taxon>
        <taxon>Chlorellales</taxon>
        <taxon>Chlorellaceae</taxon>
        <taxon>Auxenochlorella</taxon>
    </lineage>
</organism>
<evidence type="ECO:0000313" key="1">
    <source>
        <dbReference type="EMBL" id="RMZ54075.1"/>
    </source>
</evidence>
<protein>
    <submittedName>
        <fullName evidence="1">Uncharacterized protein</fullName>
    </submittedName>
</protein>
<evidence type="ECO:0000313" key="2">
    <source>
        <dbReference type="Proteomes" id="UP000279271"/>
    </source>
</evidence>